<organism evidence="1 2">
    <name type="scientific">Elysia marginata</name>
    <dbReference type="NCBI Taxonomy" id="1093978"/>
    <lineage>
        <taxon>Eukaryota</taxon>
        <taxon>Metazoa</taxon>
        <taxon>Spiralia</taxon>
        <taxon>Lophotrochozoa</taxon>
        <taxon>Mollusca</taxon>
        <taxon>Gastropoda</taxon>
        <taxon>Heterobranchia</taxon>
        <taxon>Euthyneura</taxon>
        <taxon>Panpulmonata</taxon>
        <taxon>Sacoglossa</taxon>
        <taxon>Placobranchoidea</taxon>
        <taxon>Plakobranchidae</taxon>
        <taxon>Elysia</taxon>
    </lineage>
</organism>
<name>A0AAV4F2B4_9GAST</name>
<gene>
    <name evidence="1" type="ORF">ElyMa_003705900</name>
</gene>
<dbReference type="Proteomes" id="UP000762676">
    <property type="component" value="Unassembled WGS sequence"/>
</dbReference>
<sequence length="145" mass="14733">MCQISAFPSCPAGYVYLYGELGLGADQTSSQPANIFGAGKLKVVGGSSLTATKSFNLNKVFDTRVHPYSKPSCSTTTAGATAITTPSVSNDTILVLPTAKPTDPSLCLPSAPPAAAVASPDILASAQHLSDVQQVGVSSVIVTTF</sequence>
<protein>
    <submittedName>
        <fullName evidence="1">Uncharacterized protein</fullName>
    </submittedName>
</protein>
<comment type="caution">
    <text evidence="1">The sequence shown here is derived from an EMBL/GenBank/DDBJ whole genome shotgun (WGS) entry which is preliminary data.</text>
</comment>
<dbReference type="EMBL" id="BMAT01007596">
    <property type="protein sequence ID" value="GFR67409.1"/>
    <property type="molecule type" value="Genomic_DNA"/>
</dbReference>
<keyword evidence="2" id="KW-1185">Reference proteome</keyword>
<proteinExistence type="predicted"/>
<evidence type="ECO:0000313" key="1">
    <source>
        <dbReference type="EMBL" id="GFR67409.1"/>
    </source>
</evidence>
<dbReference type="AlphaFoldDB" id="A0AAV4F2B4"/>
<reference evidence="1 2" key="1">
    <citation type="journal article" date="2021" name="Elife">
        <title>Chloroplast acquisition without the gene transfer in kleptoplastic sea slugs, Plakobranchus ocellatus.</title>
        <authorList>
            <person name="Maeda T."/>
            <person name="Takahashi S."/>
            <person name="Yoshida T."/>
            <person name="Shimamura S."/>
            <person name="Takaki Y."/>
            <person name="Nagai Y."/>
            <person name="Toyoda A."/>
            <person name="Suzuki Y."/>
            <person name="Arimoto A."/>
            <person name="Ishii H."/>
            <person name="Satoh N."/>
            <person name="Nishiyama T."/>
            <person name="Hasebe M."/>
            <person name="Maruyama T."/>
            <person name="Minagawa J."/>
            <person name="Obokata J."/>
            <person name="Shigenobu S."/>
        </authorList>
    </citation>
    <scope>NUCLEOTIDE SEQUENCE [LARGE SCALE GENOMIC DNA]</scope>
</reference>
<accession>A0AAV4F2B4</accession>
<evidence type="ECO:0000313" key="2">
    <source>
        <dbReference type="Proteomes" id="UP000762676"/>
    </source>
</evidence>